<feature type="transmembrane region" description="Helical" evidence="11">
    <location>
        <begin position="252"/>
        <end position="270"/>
    </location>
</feature>
<keyword evidence="4" id="KW-0328">Glycosyltransferase</keyword>
<dbReference type="PANTHER" id="PTHR12468">
    <property type="entry name" value="GPI MANNOSYLTRANSFERASE 2"/>
    <property type="match status" value="1"/>
</dbReference>
<feature type="transmembrane region" description="Helical" evidence="11">
    <location>
        <begin position="338"/>
        <end position="356"/>
    </location>
</feature>
<evidence type="ECO:0000313" key="12">
    <source>
        <dbReference type="EMBL" id="GAA2201506.1"/>
    </source>
</evidence>
<comment type="pathway">
    <text evidence="2">Glycolipid biosynthesis; glycosylphosphatidylinositol-anchor biosynthesis.</text>
</comment>
<keyword evidence="8 11" id="KW-1133">Transmembrane helix</keyword>
<evidence type="ECO:0000256" key="3">
    <source>
        <dbReference type="ARBA" id="ARBA00022502"/>
    </source>
</evidence>
<comment type="subcellular location">
    <subcellularLocation>
        <location evidence="1">Endoplasmic reticulum membrane</location>
        <topology evidence="1">Multi-pass membrane protein</topology>
    </subcellularLocation>
</comment>
<feature type="transmembrane region" description="Helical" evidence="11">
    <location>
        <begin position="310"/>
        <end position="331"/>
    </location>
</feature>
<dbReference type="Proteomes" id="UP001501391">
    <property type="component" value="Unassembled WGS sequence"/>
</dbReference>
<organism evidence="12 13">
    <name type="scientific">Streptomyces bangladeshensis</name>
    <dbReference type="NCBI Taxonomy" id="295352"/>
    <lineage>
        <taxon>Bacteria</taxon>
        <taxon>Bacillati</taxon>
        <taxon>Actinomycetota</taxon>
        <taxon>Actinomycetes</taxon>
        <taxon>Kitasatosporales</taxon>
        <taxon>Streptomycetaceae</taxon>
        <taxon>Streptomyces</taxon>
    </lineage>
</organism>
<feature type="transmembrane region" description="Helical" evidence="11">
    <location>
        <begin position="137"/>
        <end position="154"/>
    </location>
</feature>
<comment type="caution">
    <text evidence="12">The sequence shown here is derived from an EMBL/GenBank/DDBJ whole genome shotgun (WGS) entry which is preliminary data.</text>
</comment>
<evidence type="ECO:0000256" key="7">
    <source>
        <dbReference type="ARBA" id="ARBA00022824"/>
    </source>
</evidence>
<feature type="transmembrane region" description="Helical" evidence="11">
    <location>
        <begin position="47"/>
        <end position="68"/>
    </location>
</feature>
<dbReference type="PANTHER" id="PTHR12468:SF2">
    <property type="entry name" value="GPI MANNOSYLTRANSFERASE 2"/>
    <property type="match status" value="1"/>
</dbReference>
<name>A0ABN3BX83_9ACTN</name>
<keyword evidence="5" id="KW-0808">Transferase</keyword>
<evidence type="ECO:0000256" key="2">
    <source>
        <dbReference type="ARBA" id="ARBA00004687"/>
    </source>
</evidence>
<gene>
    <name evidence="12" type="ORF">GCM10009787_56700</name>
</gene>
<evidence type="ECO:0000256" key="10">
    <source>
        <dbReference type="SAM" id="MobiDB-lite"/>
    </source>
</evidence>
<feature type="transmembrane region" description="Helical" evidence="11">
    <location>
        <begin position="362"/>
        <end position="382"/>
    </location>
</feature>
<keyword evidence="3" id="KW-0337">GPI-anchor biosynthesis</keyword>
<keyword evidence="9 11" id="KW-0472">Membrane</keyword>
<accession>A0ABN3BX83</accession>
<reference evidence="12 13" key="1">
    <citation type="journal article" date="2019" name="Int. J. Syst. Evol. Microbiol.">
        <title>The Global Catalogue of Microorganisms (GCM) 10K type strain sequencing project: providing services to taxonomists for standard genome sequencing and annotation.</title>
        <authorList>
            <consortium name="The Broad Institute Genomics Platform"/>
            <consortium name="The Broad Institute Genome Sequencing Center for Infectious Disease"/>
            <person name="Wu L."/>
            <person name="Ma J."/>
        </authorList>
    </citation>
    <scope>NUCLEOTIDE SEQUENCE [LARGE SCALE GENOMIC DNA]</scope>
    <source>
        <strain evidence="12 13">JCM 14924</strain>
    </source>
</reference>
<feature type="transmembrane region" description="Helical" evidence="11">
    <location>
        <begin position="223"/>
        <end position="240"/>
    </location>
</feature>
<evidence type="ECO:0000256" key="4">
    <source>
        <dbReference type="ARBA" id="ARBA00022676"/>
    </source>
</evidence>
<evidence type="ECO:0000313" key="13">
    <source>
        <dbReference type="Proteomes" id="UP001501391"/>
    </source>
</evidence>
<proteinExistence type="predicted"/>
<feature type="transmembrane region" description="Helical" evidence="11">
    <location>
        <begin position="160"/>
        <end position="176"/>
    </location>
</feature>
<evidence type="ECO:0000256" key="1">
    <source>
        <dbReference type="ARBA" id="ARBA00004477"/>
    </source>
</evidence>
<feature type="transmembrane region" description="Helical" evidence="11">
    <location>
        <begin position="389"/>
        <end position="410"/>
    </location>
</feature>
<evidence type="ECO:0000256" key="8">
    <source>
        <dbReference type="ARBA" id="ARBA00022989"/>
    </source>
</evidence>
<sequence>MHRVTAAPKVGTVSTSSVPRPEPTAPSGPLSRPRLPRPAGPGSPQGFLPALALFAGLRLAGILAVILTNELRGHPLVRNLAHSWDSRWYLHIATHGYGHLIWVSPQGAVQTDWAFFPLYPALIRALTLPLPLTPGQAALLIAWTAAGVAAYGIYRVGHHLYGRGVATALVALWGALPHAVELTIAYTESLFAALAAWSLYGVLKERWLEAGTLAALAGLSRPSGFAVAVAVSLAAGYEALRQRGRAPARLWAGALLAPLGWLAYVLWVGSRTGDLFGGYFTVQSAWDSRFDFGAGSVRFLGALLLHGGGVVYPVALLIVLVSLLLFVLLCLDRAPLALVVYAGVLVLLVVGGSGSFSSKPRFLLPAFPLLIPMARALARTWWLRRPPAVAVYGALALFSLLTGAYVTAVAHSPL</sequence>
<evidence type="ECO:0000256" key="6">
    <source>
        <dbReference type="ARBA" id="ARBA00022692"/>
    </source>
</evidence>
<evidence type="ECO:0000256" key="11">
    <source>
        <dbReference type="SAM" id="Phobius"/>
    </source>
</evidence>
<protein>
    <submittedName>
        <fullName evidence="12">Glycosyltransferase family 39 protein</fullName>
    </submittedName>
</protein>
<keyword evidence="7" id="KW-0256">Endoplasmic reticulum</keyword>
<feature type="region of interest" description="Disordered" evidence="10">
    <location>
        <begin position="1"/>
        <end position="42"/>
    </location>
</feature>
<evidence type="ECO:0000256" key="5">
    <source>
        <dbReference type="ARBA" id="ARBA00022679"/>
    </source>
</evidence>
<evidence type="ECO:0000256" key="9">
    <source>
        <dbReference type="ARBA" id="ARBA00023136"/>
    </source>
</evidence>
<dbReference type="InterPro" id="IPR007315">
    <property type="entry name" value="PIG-V/Gpi18"/>
</dbReference>
<dbReference type="EMBL" id="BAAAOQ010000020">
    <property type="protein sequence ID" value="GAA2201506.1"/>
    <property type="molecule type" value="Genomic_DNA"/>
</dbReference>
<keyword evidence="6 11" id="KW-0812">Transmembrane</keyword>
<keyword evidence="13" id="KW-1185">Reference proteome</keyword>